<dbReference type="AlphaFoldDB" id="A0A0W0STQ0"/>
<keyword evidence="12 14" id="KW-0472">Membrane</keyword>
<dbReference type="RefSeq" id="WP_058440759.1">
    <property type="nucleotide sequence ID" value="NZ_CAAAHU010000007.1"/>
</dbReference>
<dbReference type="STRING" id="29422.Lbru_0677"/>
<feature type="binding site" description="axial binding residue" evidence="14">
    <location>
        <position position="8"/>
    </location>
    <ligand>
        <name>heme</name>
        <dbReference type="ChEBI" id="CHEBI:30413"/>
    </ligand>
    <ligandPart>
        <name>Fe</name>
        <dbReference type="ChEBI" id="CHEBI:18248"/>
    </ligandPart>
</feature>
<evidence type="ECO:0000256" key="10">
    <source>
        <dbReference type="ARBA" id="ARBA00023002"/>
    </source>
</evidence>
<feature type="transmembrane region" description="Helical" evidence="14">
    <location>
        <begin position="48"/>
        <end position="68"/>
    </location>
</feature>
<evidence type="ECO:0000256" key="5">
    <source>
        <dbReference type="ARBA" id="ARBA00022475"/>
    </source>
</evidence>
<accession>A0A0W0STQ0</accession>
<comment type="caution">
    <text evidence="16">The sequence shown here is derived from an EMBL/GenBank/DDBJ whole genome shotgun (WGS) entry which is preliminary data.</text>
</comment>
<name>A0A0W0STQ0_9GAMM</name>
<dbReference type="EC" id="1.3.99.-" evidence="14 15"/>
<evidence type="ECO:0000313" key="16">
    <source>
        <dbReference type="EMBL" id="KTC86736.1"/>
    </source>
</evidence>
<dbReference type="PANTHER" id="PTHR40255">
    <property type="entry name" value="UPF0093 MEMBRANE PROTEIN SLR1790"/>
    <property type="match status" value="1"/>
</dbReference>
<evidence type="ECO:0000256" key="4">
    <source>
        <dbReference type="ARBA" id="ARBA00017504"/>
    </source>
</evidence>
<comment type="subunit">
    <text evidence="14">Homodimer.</text>
</comment>
<dbReference type="EMBL" id="LNXV01000004">
    <property type="protein sequence ID" value="KTC86736.1"/>
    <property type="molecule type" value="Genomic_DNA"/>
</dbReference>
<keyword evidence="8 14" id="KW-0479">Metal-binding</keyword>
<keyword evidence="9 14" id="KW-1133">Transmembrane helix</keyword>
<keyword evidence="17" id="KW-1185">Reference proteome</keyword>
<dbReference type="PANTHER" id="PTHR40255:SF1">
    <property type="entry name" value="PROTOPORPHYRINOGEN IX OXIDASE"/>
    <property type="match status" value="1"/>
</dbReference>
<evidence type="ECO:0000256" key="8">
    <source>
        <dbReference type="ARBA" id="ARBA00022723"/>
    </source>
</evidence>
<feature type="binding site" description="axial binding residue" evidence="14">
    <location>
        <position position="84"/>
    </location>
    <ligand>
        <name>heme</name>
        <dbReference type="ChEBI" id="CHEBI:30413"/>
    </ligand>
    <ligandPart>
        <name>Fe</name>
        <dbReference type="ChEBI" id="CHEBI:18248"/>
    </ligandPart>
</feature>
<comment type="catalytic activity">
    <reaction evidence="13 14 15">
        <text>protoporphyrinogen IX + 3 A = protoporphyrin IX + 3 AH2</text>
        <dbReference type="Rhea" id="RHEA:62000"/>
        <dbReference type="ChEBI" id="CHEBI:13193"/>
        <dbReference type="ChEBI" id="CHEBI:17499"/>
        <dbReference type="ChEBI" id="CHEBI:57306"/>
        <dbReference type="ChEBI" id="CHEBI:57307"/>
    </reaction>
</comment>
<evidence type="ECO:0000256" key="11">
    <source>
        <dbReference type="ARBA" id="ARBA00023004"/>
    </source>
</evidence>
<evidence type="ECO:0000313" key="17">
    <source>
        <dbReference type="Proteomes" id="UP000054742"/>
    </source>
</evidence>
<comment type="pathway">
    <text evidence="2 14 15">Porphyrin-containing compound metabolism; protoporphyrin-IX biosynthesis; protoporphyrin-IX from protoporphyrinogen-IX: step 1/1.</text>
</comment>
<dbReference type="GO" id="GO:0005886">
    <property type="term" value="C:plasma membrane"/>
    <property type="evidence" value="ECO:0007669"/>
    <property type="project" value="UniProtKB-SubCell"/>
</dbReference>
<dbReference type="GO" id="GO:0070818">
    <property type="term" value="F:protoporphyrinogen oxidase activity"/>
    <property type="evidence" value="ECO:0007669"/>
    <property type="project" value="UniProtKB-UniRule"/>
</dbReference>
<comment type="cofactor">
    <cofactor evidence="14 15">
        <name>heme b</name>
        <dbReference type="ChEBI" id="CHEBI:60344"/>
    </cofactor>
    <text evidence="14 15">Binds 1 heme b (iron(II)-protoporphyrin IX) group per subunit.</text>
</comment>
<evidence type="ECO:0000256" key="14">
    <source>
        <dbReference type="HAMAP-Rule" id="MF_02239"/>
    </source>
</evidence>
<comment type="similarity">
    <text evidence="3 14 15">Belongs to the HemJ family.</text>
</comment>
<dbReference type="GO" id="GO:0006782">
    <property type="term" value="P:protoporphyrinogen IX biosynthetic process"/>
    <property type="evidence" value="ECO:0007669"/>
    <property type="project" value="UniProtKB-UniRule"/>
</dbReference>
<dbReference type="PATRIC" id="fig|29422.6.peg.708"/>
<keyword evidence="5 14" id="KW-1003">Cell membrane</keyword>
<evidence type="ECO:0000256" key="15">
    <source>
        <dbReference type="PIRNR" id="PIRNR004638"/>
    </source>
</evidence>
<evidence type="ECO:0000256" key="13">
    <source>
        <dbReference type="ARBA" id="ARBA00048390"/>
    </source>
</evidence>
<keyword evidence="10 14" id="KW-0560">Oxidoreductase</keyword>
<reference evidence="16 17" key="1">
    <citation type="submission" date="2015-11" db="EMBL/GenBank/DDBJ databases">
        <title>Genomic analysis of 38 Legionella species identifies large and diverse effector repertoires.</title>
        <authorList>
            <person name="Burstein D."/>
            <person name="Amaro F."/>
            <person name="Zusman T."/>
            <person name="Lifshitz Z."/>
            <person name="Cohen O."/>
            <person name="Gilbert J.A."/>
            <person name="Pupko T."/>
            <person name="Shuman H.A."/>
            <person name="Segal G."/>
        </authorList>
    </citation>
    <scope>NUCLEOTIDE SEQUENCE [LARGE SCALE GENOMIC DNA]</scope>
    <source>
        <strain evidence="16 17">ATCC 43878</strain>
    </source>
</reference>
<proteinExistence type="inferred from homology"/>
<organism evidence="16 17">
    <name type="scientific">Legionella brunensis</name>
    <dbReference type="NCBI Taxonomy" id="29422"/>
    <lineage>
        <taxon>Bacteria</taxon>
        <taxon>Pseudomonadati</taxon>
        <taxon>Pseudomonadota</taxon>
        <taxon>Gammaproteobacteria</taxon>
        <taxon>Legionellales</taxon>
        <taxon>Legionellaceae</taxon>
        <taxon>Legionella</taxon>
    </lineage>
</organism>
<comment type="function">
    <text evidence="14 15">Catalyzes the oxidation of protoporphyrinogen IX to protoporphyrin IX.</text>
</comment>
<dbReference type="PIRSF" id="PIRSF004638">
    <property type="entry name" value="UCP004638"/>
    <property type="match status" value="1"/>
</dbReference>
<evidence type="ECO:0000256" key="7">
    <source>
        <dbReference type="ARBA" id="ARBA00022692"/>
    </source>
</evidence>
<dbReference type="HAMAP" id="MF_02239">
    <property type="entry name" value="HemJ"/>
    <property type="match status" value="1"/>
</dbReference>
<gene>
    <name evidence="16" type="ORF">Lbru_0677</name>
</gene>
<dbReference type="Proteomes" id="UP000054742">
    <property type="component" value="Unassembled WGS sequence"/>
</dbReference>
<sequence length="140" mass="16626">MLTIKAFHIIAMVAWFSGLFYLPRLFVYHAQTTDNISLERFKIMERRLYYGITWPSAIITTALGLILLTYDPSYYLKAGWMHAKLGLVFLLWIYHLCCGYFRKQFSEEKNIRTSKFYRFFNELPTLFLMGIVLLVVVKPF</sequence>
<feature type="transmembrane region" description="Helical" evidence="14">
    <location>
        <begin position="80"/>
        <end position="98"/>
    </location>
</feature>
<keyword evidence="7 14" id="KW-0812">Transmembrane</keyword>
<evidence type="ECO:0000256" key="12">
    <source>
        <dbReference type="ARBA" id="ARBA00023136"/>
    </source>
</evidence>
<evidence type="ECO:0000256" key="9">
    <source>
        <dbReference type="ARBA" id="ARBA00022989"/>
    </source>
</evidence>
<keyword evidence="6 14" id="KW-0349">Heme</keyword>
<feature type="transmembrane region" description="Helical" evidence="14">
    <location>
        <begin position="119"/>
        <end position="137"/>
    </location>
</feature>
<dbReference type="GO" id="GO:0046872">
    <property type="term" value="F:metal ion binding"/>
    <property type="evidence" value="ECO:0007669"/>
    <property type="project" value="UniProtKB-UniRule"/>
</dbReference>
<keyword evidence="11 14" id="KW-0408">Iron</keyword>
<dbReference type="InterPro" id="IPR005265">
    <property type="entry name" value="HemJ-like"/>
</dbReference>
<evidence type="ECO:0000256" key="6">
    <source>
        <dbReference type="ARBA" id="ARBA00022617"/>
    </source>
</evidence>
<evidence type="ECO:0000256" key="3">
    <source>
        <dbReference type="ARBA" id="ARBA00006501"/>
    </source>
</evidence>
<comment type="subcellular location">
    <subcellularLocation>
        <location evidence="1 14">Cell membrane</location>
        <topology evidence="1 14">Multi-pass membrane protein</topology>
    </subcellularLocation>
</comment>
<feature type="transmembrane region" description="Helical" evidence="14">
    <location>
        <begin position="6"/>
        <end position="27"/>
    </location>
</feature>
<evidence type="ECO:0000256" key="1">
    <source>
        <dbReference type="ARBA" id="ARBA00004651"/>
    </source>
</evidence>
<dbReference type="NCBIfam" id="TIGR00701">
    <property type="entry name" value="protoporphyrinogen oxidase HemJ"/>
    <property type="match status" value="1"/>
</dbReference>
<dbReference type="UniPathway" id="UPA00251">
    <property type="reaction ID" value="UER00324"/>
</dbReference>
<protein>
    <recommendedName>
        <fullName evidence="4 14">Protoporphyrinogen IX oxidase</fullName>
        <shortName evidence="14">PPO</shortName>
        <ecNumber evidence="14 15">1.3.99.-</ecNumber>
    </recommendedName>
</protein>
<evidence type="ECO:0000256" key="2">
    <source>
        <dbReference type="ARBA" id="ARBA00005073"/>
    </source>
</evidence>
<dbReference type="OrthoDB" id="9800824at2"/>
<dbReference type="Pfam" id="PF03653">
    <property type="entry name" value="UPF0093"/>
    <property type="match status" value="1"/>
</dbReference>